<name>A0A1Q9E1U9_SYMMI</name>
<accession>A0A1Q9E1U9</accession>
<organism evidence="2 3">
    <name type="scientific">Symbiodinium microadriaticum</name>
    <name type="common">Dinoflagellate</name>
    <name type="synonym">Zooxanthella microadriatica</name>
    <dbReference type="NCBI Taxonomy" id="2951"/>
    <lineage>
        <taxon>Eukaryota</taxon>
        <taxon>Sar</taxon>
        <taxon>Alveolata</taxon>
        <taxon>Dinophyceae</taxon>
        <taxon>Suessiales</taxon>
        <taxon>Symbiodiniaceae</taxon>
        <taxon>Symbiodinium</taxon>
    </lineage>
</organism>
<feature type="compositionally biased region" description="Low complexity" evidence="1">
    <location>
        <begin position="22"/>
        <end position="37"/>
    </location>
</feature>
<evidence type="ECO:0000313" key="3">
    <source>
        <dbReference type="Proteomes" id="UP000186817"/>
    </source>
</evidence>
<dbReference type="EMBL" id="LSRX01000292">
    <property type="protein sequence ID" value="OLQ01406.1"/>
    <property type="molecule type" value="Genomic_DNA"/>
</dbReference>
<proteinExistence type="predicted"/>
<keyword evidence="3" id="KW-1185">Reference proteome</keyword>
<dbReference type="AlphaFoldDB" id="A0A1Q9E1U9"/>
<evidence type="ECO:0000313" key="2">
    <source>
        <dbReference type="EMBL" id="OLQ01406.1"/>
    </source>
</evidence>
<feature type="region of interest" description="Disordered" evidence="1">
    <location>
        <begin position="1"/>
        <end position="48"/>
    </location>
</feature>
<reference evidence="2 3" key="1">
    <citation type="submission" date="2016-02" db="EMBL/GenBank/DDBJ databases">
        <title>Genome analysis of coral dinoflagellate symbionts highlights evolutionary adaptations to a symbiotic lifestyle.</title>
        <authorList>
            <person name="Aranda M."/>
            <person name="Li Y."/>
            <person name="Liew Y.J."/>
            <person name="Baumgarten S."/>
            <person name="Simakov O."/>
            <person name="Wilson M."/>
            <person name="Piel J."/>
            <person name="Ashoor H."/>
            <person name="Bougouffa S."/>
            <person name="Bajic V.B."/>
            <person name="Ryu T."/>
            <person name="Ravasi T."/>
            <person name="Bayer T."/>
            <person name="Micklem G."/>
            <person name="Kim H."/>
            <person name="Bhak J."/>
            <person name="Lajeunesse T.C."/>
            <person name="Voolstra C.R."/>
        </authorList>
    </citation>
    <scope>NUCLEOTIDE SEQUENCE [LARGE SCALE GENOMIC DNA]</scope>
    <source>
        <strain evidence="2 3">CCMP2467</strain>
    </source>
</reference>
<sequence length="141" mass="15152">MGVATTLHNAGKREQSQIAKVPASPTAAPAAPASAPAGRGQKEAAVRSLKRTSALSEDVIPLLEAGEPFLLTQAMPWLEGQKVLEFMPRLMAASGRDIVRYEIQEKKACSQLSSPLAHYIQEIQRSRPGAGYLMASDDVLR</sequence>
<dbReference type="Proteomes" id="UP000186817">
    <property type="component" value="Unassembled WGS sequence"/>
</dbReference>
<gene>
    <name evidence="2" type="ORF">AK812_SmicGene15848</name>
</gene>
<evidence type="ECO:0000256" key="1">
    <source>
        <dbReference type="SAM" id="MobiDB-lite"/>
    </source>
</evidence>
<comment type="caution">
    <text evidence="2">The sequence shown here is derived from an EMBL/GenBank/DDBJ whole genome shotgun (WGS) entry which is preliminary data.</text>
</comment>
<protein>
    <submittedName>
        <fullName evidence="2">Uncharacterized protein</fullName>
    </submittedName>
</protein>